<gene>
    <name evidence="1" type="ORF">NC653_026608</name>
</gene>
<evidence type="ECO:0000313" key="2">
    <source>
        <dbReference type="Proteomes" id="UP001164929"/>
    </source>
</evidence>
<evidence type="ECO:0000313" key="1">
    <source>
        <dbReference type="EMBL" id="KAJ6983842.1"/>
    </source>
</evidence>
<dbReference type="Proteomes" id="UP001164929">
    <property type="component" value="Chromosome 10"/>
</dbReference>
<reference evidence="1" key="1">
    <citation type="journal article" date="2023" name="Mol. Ecol. Resour.">
        <title>Chromosome-level genome assembly of a triploid poplar Populus alba 'Berolinensis'.</title>
        <authorList>
            <person name="Chen S."/>
            <person name="Yu Y."/>
            <person name="Wang X."/>
            <person name="Wang S."/>
            <person name="Zhang T."/>
            <person name="Zhou Y."/>
            <person name="He R."/>
            <person name="Meng N."/>
            <person name="Wang Y."/>
            <person name="Liu W."/>
            <person name="Liu Z."/>
            <person name="Liu J."/>
            <person name="Guo Q."/>
            <person name="Huang H."/>
            <person name="Sederoff R.R."/>
            <person name="Wang G."/>
            <person name="Qu G."/>
            <person name="Chen S."/>
        </authorList>
    </citation>
    <scope>NUCLEOTIDE SEQUENCE</scope>
    <source>
        <strain evidence="1">SC-2020</strain>
    </source>
</reference>
<protein>
    <submittedName>
        <fullName evidence="1">Uncharacterized protein</fullName>
    </submittedName>
</protein>
<sequence length="63" mass="6992">MTLMDSSSVRPTRRTMRCWGPNTLSLLRDLSLWNGTSRRETATAVGCTVSGMIPPSARFTMDN</sequence>
<comment type="caution">
    <text evidence="1">The sequence shown here is derived from an EMBL/GenBank/DDBJ whole genome shotgun (WGS) entry which is preliminary data.</text>
</comment>
<dbReference type="AlphaFoldDB" id="A0AAD6Q9G0"/>
<dbReference type="EMBL" id="JAQIZT010000010">
    <property type="protein sequence ID" value="KAJ6983842.1"/>
    <property type="molecule type" value="Genomic_DNA"/>
</dbReference>
<organism evidence="1 2">
    <name type="scientific">Populus alba x Populus x berolinensis</name>
    <dbReference type="NCBI Taxonomy" id="444605"/>
    <lineage>
        <taxon>Eukaryota</taxon>
        <taxon>Viridiplantae</taxon>
        <taxon>Streptophyta</taxon>
        <taxon>Embryophyta</taxon>
        <taxon>Tracheophyta</taxon>
        <taxon>Spermatophyta</taxon>
        <taxon>Magnoliopsida</taxon>
        <taxon>eudicotyledons</taxon>
        <taxon>Gunneridae</taxon>
        <taxon>Pentapetalae</taxon>
        <taxon>rosids</taxon>
        <taxon>fabids</taxon>
        <taxon>Malpighiales</taxon>
        <taxon>Salicaceae</taxon>
        <taxon>Saliceae</taxon>
        <taxon>Populus</taxon>
    </lineage>
</organism>
<keyword evidence="2" id="KW-1185">Reference proteome</keyword>
<accession>A0AAD6Q9G0</accession>
<proteinExistence type="predicted"/>
<name>A0AAD6Q9G0_9ROSI</name>